<feature type="transmembrane region" description="Helical" evidence="6">
    <location>
        <begin position="12"/>
        <end position="34"/>
    </location>
</feature>
<organism evidence="7 8">
    <name type="scientific">Pseudoprevotella muciniphila</name>
    <dbReference type="NCBI Taxonomy" id="2133944"/>
    <lineage>
        <taxon>Bacteria</taxon>
        <taxon>Pseudomonadati</taxon>
        <taxon>Bacteroidota</taxon>
        <taxon>Bacteroidia</taxon>
        <taxon>Bacteroidales</taxon>
        <taxon>Prevotellaceae</taxon>
        <taxon>Pseudoprevotella</taxon>
    </lineage>
</organism>
<sequence length="433" mass="46193">MAQKTKQWGAIIVMIALFAMIAFVTNLCTPMATIIKNQGEISNVLAQIGNYGNFVAYLVMGIPAGMLIAKFGYKKTALIGLVVGIIGILIQWCSGLIDAGDGSNIGVVFGVYLLGAFISGLTMCILNCVVNPMLNLLGGGGNKGNQLIQIGGVFNSTAAVCCYILMGALIADATKAKISDATPALLIALAIFVVAFVVILFTRIEEPEQAPVKMELVKGAMSYRHFALGALAIFLYMGIEVGVPNFVQQYLNAPETFARLHIPAATVGMIVAVYWFMMLIGRFAGAAIGNKVSSRAMVTTVSIATLCLVLFGMFAPDTVLVPFPGVDWGQLKIVWSDIPLGIFAFLLVGLCTSVMWGAIFNMAVEGLGKYTAIASGIFMTMVFGCAVMMFIQATVADAVGYIQSYWVVVACAAYILFYALIGSRVTKREEEKE</sequence>
<dbReference type="KEGG" id="alq:C7Y71_001730"/>
<dbReference type="SUPFAM" id="SSF103473">
    <property type="entry name" value="MFS general substrate transporter"/>
    <property type="match status" value="1"/>
</dbReference>
<dbReference type="EMBL" id="CP033459">
    <property type="protein sequence ID" value="QFQ11841.1"/>
    <property type="molecule type" value="Genomic_DNA"/>
</dbReference>
<evidence type="ECO:0000256" key="1">
    <source>
        <dbReference type="ARBA" id="ARBA00004429"/>
    </source>
</evidence>
<dbReference type="AlphaFoldDB" id="A0A5P8E4F6"/>
<feature type="transmembrane region" description="Helical" evidence="6">
    <location>
        <begin position="403"/>
        <end position="421"/>
    </location>
</feature>
<dbReference type="PANTHER" id="PTHR43702">
    <property type="entry name" value="L-FUCOSE-PROTON SYMPORTER"/>
    <property type="match status" value="1"/>
</dbReference>
<dbReference type="InterPro" id="IPR050375">
    <property type="entry name" value="MFS_TsgA-like"/>
</dbReference>
<feature type="transmembrane region" description="Helical" evidence="6">
    <location>
        <begin position="262"/>
        <end position="284"/>
    </location>
</feature>
<evidence type="ECO:0000256" key="5">
    <source>
        <dbReference type="ARBA" id="ARBA00023136"/>
    </source>
</evidence>
<feature type="transmembrane region" description="Helical" evidence="6">
    <location>
        <begin position="150"/>
        <end position="171"/>
    </location>
</feature>
<feature type="transmembrane region" description="Helical" evidence="6">
    <location>
        <begin position="78"/>
        <end position="97"/>
    </location>
</feature>
<evidence type="ECO:0000256" key="6">
    <source>
        <dbReference type="SAM" id="Phobius"/>
    </source>
</evidence>
<feature type="transmembrane region" description="Helical" evidence="6">
    <location>
        <begin position="296"/>
        <end position="315"/>
    </location>
</feature>
<name>A0A5P8E4F6_9BACT</name>
<keyword evidence="8" id="KW-1185">Reference proteome</keyword>
<feature type="transmembrane region" description="Helical" evidence="6">
    <location>
        <begin position="338"/>
        <end position="360"/>
    </location>
</feature>
<keyword evidence="5 6" id="KW-0472">Membrane</keyword>
<dbReference type="PANTHER" id="PTHR43702:SF3">
    <property type="entry name" value="PROTEIN TSGA"/>
    <property type="match status" value="1"/>
</dbReference>
<feature type="transmembrane region" description="Helical" evidence="6">
    <location>
        <begin position="372"/>
        <end position="391"/>
    </location>
</feature>
<dbReference type="InterPro" id="IPR036259">
    <property type="entry name" value="MFS_trans_sf"/>
</dbReference>
<proteinExistence type="predicted"/>
<dbReference type="GO" id="GO:0005886">
    <property type="term" value="C:plasma membrane"/>
    <property type="evidence" value="ECO:0007669"/>
    <property type="project" value="UniProtKB-SubCell"/>
</dbReference>
<evidence type="ECO:0000313" key="8">
    <source>
        <dbReference type="Proteomes" id="UP000249375"/>
    </source>
</evidence>
<keyword evidence="2" id="KW-1003">Cell membrane</keyword>
<dbReference type="RefSeq" id="WP_111897783.1">
    <property type="nucleotide sequence ID" value="NZ_CP033459.1"/>
</dbReference>
<accession>A0A5P8E4F6</accession>
<dbReference type="Gene3D" id="1.20.1250.20">
    <property type="entry name" value="MFS general substrate transporter like domains"/>
    <property type="match status" value="2"/>
</dbReference>
<feature type="transmembrane region" description="Helical" evidence="6">
    <location>
        <begin position="54"/>
        <end position="71"/>
    </location>
</feature>
<comment type="subcellular location">
    <subcellularLocation>
        <location evidence="1">Cell inner membrane</location>
        <topology evidence="1">Multi-pass membrane protein</topology>
    </subcellularLocation>
</comment>
<dbReference type="OrthoDB" id="9786665at2"/>
<feature type="transmembrane region" description="Helical" evidence="6">
    <location>
        <begin position="183"/>
        <end position="202"/>
    </location>
</feature>
<dbReference type="Pfam" id="PF07690">
    <property type="entry name" value="MFS_1"/>
    <property type="match status" value="1"/>
</dbReference>
<evidence type="ECO:0000313" key="7">
    <source>
        <dbReference type="EMBL" id="QFQ11841.1"/>
    </source>
</evidence>
<feature type="transmembrane region" description="Helical" evidence="6">
    <location>
        <begin position="223"/>
        <end position="242"/>
    </location>
</feature>
<reference evidence="7 8" key="1">
    <citation type="submission" date="2018-11" db="EMBL/GenBank/DDBJ databases">
        <authorList>
            <person name="Na S.W."/>
            <person name="Baik M."/>
        </authorList>
    </citation>
    <scope>NUCLEOTIDE SEQUENCE [LARGE SCALE GENOMIC DNA]</scope>
    <source>
        <strain evidence="7 8">E39</strain>
    </source>
</reference>
<protein>
    <submittedName>
        <fullName evidence="7">MFS transporter</fullName>
    </submittedName>
</protein>
<dbReference type="GO" id="GO:0022857">
    <property type="term" value="F:transmembrane transporter activity"/>
    <property type="evidence" value="ECO:0007669"/>
    <property type="project" value="InterPro"/>
</dbReference>
<evidence type="ECO:0000256" key="3">
    <source>
        <dbReference type="ARBA" id="ARBA00022692"/>
    </source>
</evidence>
<feature type="transmembrane region" description="Helical" evidence="6">
    <location>
        <begin position="109"/>
        <end position="130"/>
    </location>
</feature>
<gene>
    <name evidence="7" type="ORF">C7Y71_001730</name>
</gene>
<keyword evidence="4 6" id="KW-1133">Transmembrane helix</keyword>
<keyword evidence="3 6" id="KW-0812">Transmembrane</keyword>
<evidence type="ECO:0000256" key="2">
    <source>
        <dbReference type="ARBA" id="ARBA00022475"/>
    </source>
</evidence>
<dbReference type="Proteomes" id="UP000249375">
    <property type="component" value="Chromosome"/>
</dbReference>
<evidence type="ECO:0000256" key="4">
    <source>
        <dbReference type="ARBA" id="ARBA00022989"/>
    </source>
</evidence>
<dbReference type="InterPro" id="IPR011701">
    <property type="entry name" value="MFS"/>
</dbReference>